<accession>A0A7R9YXN3</accession>
<dbReference type="GO" id="GO:0008080">
    <property type="term" value="F:N-acetyltransferase activity"/>
    <property type="evidence" value="ECO:0007669"/>
    <property type="project" value="InterPro"/>
</dbReference>
<protein>
    <recommendedName>
        <fullName evidence="4">N-acetyltransferase domain-containing protein</fullName>
    </recommendedName>
</protein>
<dbReference type="AlphaFoldDB" id="A0A7R9YXN3"/>
<evidence type="ECO:0000256" key="2">
    <source>
        <dbReference type="SAM" id="MobiDB-lite"/>
    </source>
</evidence>
<dbReference type="PANTHER" id="PTHR13947:SF37">
    <property type="entry name" value="LD18367P"/>
    <property type="match status" value="1"/>
</dbReference>
<dbReference type="InterPro" id="IPR050769">
    <property type="entry name" value="NAT_camello-type"/>
</dbReference>
<evidence type="ECO:0000256" key="3">
    <source>
        <dbReference type="SAM" id="Phobius"/>
    </source>
</evidence>
<keyword evidence="3" id="KW-0472">Membrane</keyword>
<dbReference type="InterPro" id="IPR000182">
    <property type="entry name" value="GNAT_dom"/>
</dbReference>
<proteinExistence type="predicted"/>
<name>A0A7R9YXN3_9CHLO</name>
<dbReference type="InterPro" id="IPR016181">
    <property type="entry name" value="Acyl_CoA_acyltransferase"/>
</dbReference>
<dbReference type="Pfam" id="PF00583">
    <property type="entry name" value="Acetyltransf_1"/>
    <property type="match status" value="1"/>
</dbReference>
<feature type="region of interest" description="Disordered" evidence="2">
    <location>
        <begin position="1"/>
        <end position="21"/>
    </location>
</feature>
<dbReference type="EMBL" id="HBEC01027119">
    <property type="protein sequence ID" value="CAD8294400.1"/>
    <property type="molecule type" value="Transcribed_RNA"/>
</dbReference>
<dbReference type="PANTHER" id="PTHR13947">
    <property type="entry name" value="GNAT FAMILY N-ACETYLTRANSFERASE"/>
    <property type="match status" value="1"/>
</dbReference>
<evidence type="ECO:0000259" key="4">
    <source>
        <dbReference type="PROSITE" id="PS51186"/>
    </source>
</evidence>
<evidence type="ECO:0000256" key="1">
    <source>
        <dbReference type="ARBA" id="ARBA00022679"/>
    </source>
</evidence>
<sequence>MTPSDAPALAPTAEGARGGAAAVNGTTGEAARDAAAVKEGLGVGAPAFTIRPVKEEEEEAVRSLLREGFQSNVKAFYWAIASGLKVPMAGLLVGCAGAAVASPKNAPTIAAAGASLAALAAGGMLLWFKSKHRALQRASMADDLGCIASYYTEERQGPGTGFWVAVSNSGDLLGCVGLQRRTEERAEFRRLAVSLKARRMGIARALTAHAVAAARAAGVRTMFLSTSTAQHAACTMYERDGWKVVSTKAVPVLDLRIVRFELQLKA</sequence>
<feature type="transmembrane region" description="Helical" evidence="3">
    <location>
        <begin position="106"/>
        <end position="128"/>
    </location>
</feature>
<keyword evidence="3" id="KW-1133">Transmembrane helix</keyword>
<gene>
    <name evidence="5" type="ORF">CEUR00632_LOCUS12508</name>
</gene>
<organism evidence="5">
    <name type="scientific">Chlamydomonas euryale</name>
    <dbReference type="NCBI Taxonomy" id="1486919"/>
    <lineage>
        <taxon>Eukaryota</taxon>
        <taxon>Viridiplantae</taxon>
        <taxon>Chlorophyta</taxon>
        <taxon>core chlorophytes</taxon>
        <taxon>Chlorophyceae</taxon>
        <taxon>CS clade</taxon>
        <taxon>Chlamydomonadales</taxon>
        <taxon>Chlamydomonadaceae</taxon>
        <taxon>Chlamydomonas</taxon>
    </lineage>
</organism>
<evidence type="ECO:0000313" key="5">
    <source>
        <dbReference type="EMBL" id="CAD8294400.1"/>
    </source>
</evidence>
<feature type="domain" description="N-acetyltransferase" evidence="4">
    <location>
        <begin position="114"/>
        <end position="266"/>
    </location>
</feature>
<reference evidence="5" key="1">
    <citation type="submission" date="2021-01" db="EMBL/GenBank/DDBJ databases">
        <authorList>
            <person name="Corre E."/>
            <person name="Pelletier E."/>
            <person name="Niang G."/>
            <person name="Scheremetjew M."/>
            <person name="Finn R."/>
            <person name="Kale V."/>
            <person name="Holt S."/>
            <person name="Cochrane G."/>
            <person name="Meng A."/>
            <person name="Brown T."/>
            <person name="Cohen L."/>
        </authorList>
    </citation>
    <scope>NUCLEOTIDE SEQUENCE</scope>
    <source>
        <strain evidence="5">CCMP219</strain>
    </source>
</reference>
<keyword evidence="3" id="KW-0812">Transmembrane</keyword>
<keyword evidence="1" id="KW-0808">Transferase</keyword>
<dbReference type="PROSITE" id="PS51186">
    <property type="entry name" value="GNAT"/>
    <property type="match status" value="1"/>
</dbReference>
<feature type="transmembrane region" description="Helical" evidence="3">
    <location>
        <begin position="75"/>
        <end position="100"/>
    </location>
</feature>
<dbReference type="SUPFAM" id="SSF55729">
    <property type="entry name" value="Acyl-CoA N-acyltransferases (Nat)"/>
    <property type="match status" value="1"/>
</dbReference>
<dbReference type="Gene3D" id="3.40.630.30">
    <property type="match status" value="1"/>
</dbReference>